<protein>
    <submittedName>
        <fullName evidence="1">Uncharacterized protein</fullName>
    </submittedName>
</protein>
<evidence type="ECO:0000313" key="2">
    <source>
        <dbReference type="Proteomes" id="UP001234202"/>
    </source>
</evidence>
<gene>
    <name evidence="1" type="ORF">QFC24_003972</name>
</gene>
<reference evidence="1" key="1">
    <citation type="submission" date="2023-04" db="EMBL/GenBank/DDBJ databases">
        <title>Draft Genome sequencing of Naganishia species isolated from polar environments using Oxford Nanopore Technology.</title>
        <authorList>
            <person name="Leo P."/>
            <person name="Venkateswaran K."/>
        </authorList>
    </citation>
    <scope>NUCLEOTIDE SEQUENCE</scope>
    <source>
        <strain evidence="1">DBVPG 5303</strain>
    </source>
</reference>
<comment type="caution">
    <text evidence="1">The sequence shown here is derived from an EMBL/GenBank/DDBJ whole genome shotgun (WGS) entry which is preliminary data.</text>
</comment>
<evidence type="ECO:0000313" key="1">
    <source>
        <dbReference type="EMBL" id="KAJ9122934.1"/>
    </source>
</evidence>
<dbReference type="Proteomes" id="UP001234202">
    <property type="component" value="Unassembled WGS sequence"/>
</dbReference>
<keyword evidence="2" id="KW-1185">Reference proteome</keyword>
<organism evidence="1 2">
    <name type="scientific">Naganishia onofrii</name>
    <dbReference type="NCBI Taxonomy" id="1851511"/>
    <lineage>
        <taxon>Eukaryota</taxon>
        <taxon>Fungi</taxon>
        <taxon>Dikarya</taxon>
        <taxon>Basidiomycota</taxon>
        <taxon>Agaricomycotina</taxon>
        <taxon>Tremellomycetes</taxon>
        <taxon>Filobasidiales</taxon>
        <taxon>Filobasidiaceae</taxon>
        <taxon>Naganishia</taxon>
    </lineage>
</organism>
<sequence length="143" mass="15711">MSTENAEAYEDLGLYDDFDQDPNEKLVDPKVEEAEKLDEGAVASALEADDSGSWRPLSTADVNAQQQRQHQQQQQQQYQGAPEGLGMGSAPAPIPTFASQSETGNFALPPNNTRYQQNPAANRYGQEGHVQRRPDFGDENDEG</sequence>
<name>A0ACC2XFV6_9TREE</name>
<proteinExistence type="predicted"/>
<accession>A0ACC2XFV6</accession>
<dbReference type="EMBL" id="JASBWV010000013">
    <property type="protein sequence ID" value="KAJ9122934.1"/>
    <property type="molecule type" value="Genomic_DNA"/>
</dbReference>